<evidence type="ECO:0000256" key="1">
    <source>
        <dbReference type="SAM" id="Phobius"/>
    </source>
</evidence>
<dbReference type="InterPro" id="IPR028087">
    <property type="entry name" value="Tad_N"/>
</dbReference>
<feature type="transmembrane region" description="Helical" evidence="1">
    <location>
        <begin position="9"/>
        <end position="29"/>
    </location>
</feature>
<evidence type="ECO:0000313" key="3">
    <source>
        <dbReference type="EMBL" id="SEN55656.1"/>
    </source>
</evidence>
<protein>
    <submittedName>
        <fullName evidence="3">Putative Flp pilus-assembly TadE/G-like</fullName>
    </submittedName>
</protein>
<dbReference type="OrthoDB" id="4337756at2"/>
<sequence length="192" mass="19589">MRDDRGQTIGIYVVVMAALFFLAFAYFAVGQASVARASAQTAADSAALAAARAERDGVHDAFLAALLAGDDTALRDLLAHPAGPGDPCGAAADYAARNDATVQGGCTAVQDPPGYTVGVVSDRSVGKSVVKGTEDIHARATATAVVQARCGVGDVSGRTVNFTCDNGPLAVDPTAPDFVLDLSSFYSVHLSR</sequence>
<gene>
    <name evidence="3" type="ORF">SAMN05216267_1006243</name>
</gene>
<reference evidence="3 4" key="1">
    <citation type="submission" date="2016-10" db="EMBL/GenBank/DDBJ databases">
        <authorList>
            <person name="de Groot N.N."/>
        </authorList>
    </citation>
    <scope>NUCLEOTIDE SEQUENCE [LARGE SCALE GENOMIC DNA]</scope>
    <source>
        <strain evidence="3 4">CGMCC 4.2026</strain>
    </source>
</reference>
<dbReference type="Pfam" id="PF13400">
    <property type="entry name" value="Tad"/>
    <property type="match status" value="1"/>
</dbReference>
<organism evidence="3 4">
    <name type="scientific">Actinacidiphila rubida</name>
    <dbReference type="NCBI Taxonomy" id="310780"/>
    <lineage>
        <taxon>Bacteria</taxon>
        <taxon>Bacillati</taxon>
        <taxon>Actinomycetota</taxon>
        <taxon>Actinomycetes</taxon>
        <taxon>Kitasatosporales</taxon>
        <taxon>Streptomycetaceae</taxon>
        <taxon>Actinacidiphila</taxon>
    </lineage>
</organism>
<accession>A0A1H8HHT3</accession>
<feature type="domain" description="Putative Flp pilus-assembly TadG-like N-terminal" evidence="2">
    <location>
        <begin position="6"/>
        <end position="53"/>
    </location>
</feature>
<evidence type="ECO:0000313" key="4">
    <source>
        <dbReference type="Proteomes" id="UP000181951"/>
    </source>
</evidence>
<dbReference type="AlphaFoldDB" id="A0A1H8HHT3"/>
<dbReference type="Proteomes" id="UP000181951">
    <property type="component" value="Unassembled WGS sequence"/>
</dbReference>
<evidence type="ECO:0000259" key="2">
    <source>
        <dbReference type="Pfam" id="PF13400"/>
    </source>
</evidence>
<keyword evidence="1" id="KW-0812">Transmembrane</keyword>
<keyword evidence="1" id="KW-0472">Membrane</keyword>
<dbReference type="EMBL" id="FODD01000006">
    <property type="protein sequence ID" value="SEN55656.1"/>
    <property type="molecule type" value="Genomic_DNA"/>
</dbReference>
<dbReference type="RefSeq" id="WP_079138543.1">
    <property type="nucleotide sequence ID" value="NZ_FODD01000006.1"/>
</dbReference>
<dbReference type="STRING" id="310780.SAMN05216267_1006243"/>
<name>A0A1H8HHT3_9ACTN</name>
<keyword evidence="1" id="KW-1133">Transmembrane helix</keyword>
<proteinExistence type="predicted"/>
<keyword evidence="4" id="KW-1185">Reference proteome</keyword>